<sequence length="177" mass="19214">MAGAFPIITLRMLRAGSHTDQAGILLVSNIERSWACSIKQFLPSPDPTGSSSMCKAQLAPVMIYSKVRLLDGIMKGVLMQRYRSSAFPAGSWLSCFALAPCLFRLSAWCLGGVGKDPMISRFGRYSRDGVLQGCDRQSAYGHSFPALARAFRHNVCRCGLHASGKPPPTFGTRSILV</sequence>
<dbReference type="EMBL" id="ML987217">
    <property type="protein sequence ID" value="KAF2240532.1"/>
    <property type="molecule type" value="Genomic_DNA"/>
</dbReference>
<organism evidence="1 2">
    <name type="scientific">Trematosphaeria pertusa</name>
    <dbReference type="NCBI Taxonomy" id="390896"/>
    <lineage>
        <taxon>Eukaryota</taxon>
        <taxon>Fungi</taxon>
        <taxon>Dikarya</taxon>
        <taxon>Ascomycota</taxon>
        <taxon>Pezizomycotina</taxon>
        <taxon>Dothideomycetes</taxon>
        <taxon>Pleosporomycetidae</taxon>
        <taxon>Pleosporales</taxon>
        <taxon>Massarineae</taxon>
        <taxon>Trematosphaeriaceae</taxon>
        <taxon>Trematosphaeria</taxon>
    </lineage>
</organism>
<gene>
    <name evidence="1" type="ORF">BU26DRAFT_207357</name>
</gene>
<reference evidence="1" key="1">
    <citation type="journal article" date="2020" name="Stud. Mycol.">
        <title>101 Dothideomycetes genomes: a test case for predicting lifestyles and emergence of pathogens.</title>
        <authorList>
            <person name="Haridas S."/>
            <person name="Albert R."/>
            <person name="Binder M."/>
            <person name="Bloem J."/>
            <person name="Labutti K."/>
            <person name="Salamov A."/>
            <person name="Andreopoulos B."/>
            <person name="Baker S."/>
            <person name="Barry K."/>
            <person name="Bills G."/>
            <person name="Bluhm B."/>
            <person name="Cannon C."/>
            <person name="Castanera R."/>
            <person name="Culley D."/>
            <person name="Daum C."/>
            <person name="Ezra D."/>
            <person name="Gonzalez J."/>
            <person name="Henrissat B."/>
            <person name="Kuo A."/>
            <person name="Liang C."/>
            <person name="Lipzen A."/>
            <person name="Lutzoni F."/>
            <person name="Magnuson J."/>
            <person name="Mondo S."/>
            <person name="Nolan M."/>
            <person name="Ohm R."/>
            <person name="Pangilinan J."/>
            <person name="Park H.-J."/>
            <person name="Ramirez L."/>
            <person name="Alfaro M."/>
            <person name="Sun H."/>
            <person name="Tritt A."/>
            <person name="Yoshinaga Y."/>
            <person name="Zwiers L.-H."/>
            <person name="Turgeon B."/>
            <person name="Goodwin S."/>
            <person name="Spatafora J."/>
            <person name="Crous P."/>
            <person name="Grigoriev I."/>
        </authorList>
    </citation>
    <scope>NUCLEOTIDE SEQUENCE</scope>
    <source>
        <strain evidence="1">CBS 122368</strain>
    </source>
</reference>
<dbReference type="Proteomes" id="UP000800094">
    <property type="component" value="Unassembled WGS sequence"/>
</dbReference>
<name>A0A6A6HRT5_9PLEO</name>
<protein>
    <submittedName>
        <fullName evidence="1">Uncharacterized protein</fullName>
    </submittedName>
</protein>
<evidence type="ECO:0000313" key="2">
    <source>
        <dbReference type="Proteomes" id="UP000800094"/>
    </source>
</evidence>
<evidence type="ECO:0000313" key="1">
    <source>
        <dbReference type="EMBL" id="KAF2240532.1"/>
    </source>
</evidence>
<proteinExistence type="predicted"/>
<dbReference type="GeneID" id="54573940"/>
<accession>A0A6A6HRT5</accession>
<keyword evidence="2" id="KW-1185">Reference proteome</keyword>
<dbReference type="RefSeq" id="XP_033675536.1">
    <property type="nucleotide sequence ID" value="XM_033820610.1"/>
</dbReference>
<dbReference type="AlphaFoldDB" id="A0A6A6HRT5"/>